<keyword evidence="2" id="KW-0812">Transmembrane</keyword>
<gene>
    <name evidence="3" type="ORF">HaLaN_14711</name>
</gene>
<evidence type="ECO:0000256" key="1">
    <source>
        <dbReference type="SAM" id="Coils"/>
    </source>
</evidence>
<evidence type="ECO:0000256" key="2">
    <source>
        <dbReference type="SAM" id="Phobius"/>
    </source>
</evidence>
<keyword evidence="4" id="KW-1185">Reference proteome</keyword>
<evidence type="ECO:0000313" key="4">
    <source>
        <dbReference type="Proteomes" id="UP000485058"/>
    </source>
</evidence>
<keyword evidence="2" id="KW-0472">Membrane</keyword>
<name>A0A699Z771_HAELA</name>
<evidence type="ECO:0000313" key="3">
    <source>
        <dbReference type="EMBL" id="GFH17981.1"/>
    </source>
</evidence>
<protein>
    <submittedName>
        <fullName evidence="3">Uncharacterized protein</fullName>
    </submittedName>
</protein>
<feature type="coiled-coil region" evidence="1">
    <location>
        <begin position="85"/>
        <end position="133"/>
    </location>
</feature>
<dbReference type="Proteomes" id="UP000485058">
    <property type="component" value="Unassembled WGS sequence"/>
</dbReference>
<accession>A0A699Z771</accession>
<sequence>MGISRDKARAACRATERDGLLVFLASLDDATIAAWDLENEDHDETIGSYIGEIERQGCLPSTASVLSRQFARQGELLQEVVHDGHRRREMRLEDLKRALVNLQKEVAEVKEEATKAKEEATKANERIAIMERRLLDGVVAPSSQALLYRLAVNLLIPSVTVGLAAWYLTAALRI</sequence>
<reference evidence="3 4" key="1">
    <citation type="submission" date="2020-02" db="EMBL/GenBank/DDBJ databases">
        <title>Draft genome sequence of Haematococcus lacustris strain NIES-144.</title>
        <authorList>
            <person name="Morimoto D."/>
            <person name="Nakagawa S."/>
            <person name="Yoshida T."/>
            <person name="Sawayama S."/>
        </authorList>
    </citation>
    <scope>NUCLEOTIDE SEQUENCE [LARGE SCALE GENOMIC DNA]</scope>
    <source>
        <strain evidence="3 4">NIES-144</strain>
    </source>
</reference>
<keyword evidence="2" id="KW-1133">Transmembrane helix</keyword>
<feature type="transmembrane region" description="Helical" evidence="2">
    <location>
        <begin position="146"/>
        <end position="168"/>
    </location>
</feature>
<comment type="caution">
    <text evidence="3">The sequence shown here is derived from an EMBL/GenBank/DDBJ whole genome shotgun (WGS) entry which is preliminary data.</text>
</comment>
<dbReference type="AlphaFoldDB" id="A0A699Z771"/>
<organism evidence="3 4">
    <name type="scientific">Haematococcus lacustris</name>
    <name type="common">Green alga</name>
    <name type="synonym">Haematococcus pluvialis</name>
    <dbReference type="NCBI Taxonomy" id="44745"/>
    <lineage>
        <taxon>Eukaryota</taxon>
        <taxon>Viridiplantae</taxon>
        <taxon>Chlorophyta</taxon>
        <taxon>core chlorophytes</taxon>
        <taxon>Chlorophyceae</taxon>
        <taxon>CS clade</taxon>
        <taxon>Chlamydomonadales</taxon>
        <taxon>Haematococcaceae</taxon>
        <taxon>Haematococcus</taxon>
    </lineage>
</organism>
<dbReference type="EMBL" id="BLLF01001232">
    <property type="protein sequence ID" value="GFH17981.1"/>
    <property type="molecule type" value="Genomic_DNA"/>
</dbReference>
<keyword evidence="1" id="KW-0175">Coiled coil</keyword>
<proteinExistence type="predicted"/>